<keyword evidence="2" id="KW-0547">Nucleotide-binding</keyword>
<dbReference type="PANTHER" id="PTHR12241:SF145">
    <property type="entry name" value="TUBULIN POLYGLUTAMYLASE TTLL5"/>
    <property type="match status" value="1"/>
</dbReference>
<dbReference type="PROSITE" id="PS51221">
    <property type="entry name" value="TTL"/>
    <property type="match status" value="1"/>
</dbReference>
<evidence type="ECO:0000256" key="6">
    <source>
        <dbReference type="SAM" id="MobiDB-lite"/>
    </source>
</evidence>
<evidence type="ECO:0000256" key="4">
    <source>
        <dbReference type="ARBA" id="ARBA00041448"/>
    </source>
</evidence>
<feature type="region of interest" description="Disordered" evidence="6">
    <location>
        <begin position="72"/>
        <end position="107"/>
    </location>
</feature>
<accession>A0A6A5BHC6</accession>
<evidence type="ECO:0000313" key="8">
    <source>
        <dbReference type="Proteomes" id="UP000444721"/>
    </source>
</evidence>
<reference evidence="7 8" key="1">
    <citation type="journal article" date="2019" name="Sci. Rep.">
        <title>Nanopore sequencing improves the draft genome of the human pathogenic amoeba Naegleria fowleri.</title>
        <authorList>
            <person name="Liechti N."/>
            <person name="Schurch N."/>
            <person name="Bruggmann R."/>
            <person name="Wittwer M."/>
        </authorList>
    </citation>
    <scope>NUCLEOTIDE SEQUENCE [LARGE SCALE GENOMIC DNA]</scope>
    <source>
        <strain evidence="7 8">ATCC 30894</strain>
    </source>
</reference>
<organism evidence="7 8">
    <name type="scientific">Naegleria fowleri</name>
    <name type="common">Brain eating amoeba</name>
    <dbReference type="NCBI Taxonomy" id="5763"/>
    <lineage>
        <taxon>Eukaryota</taxon>
        <taxon>Discoba</taxon>
        <taxon>Heterolobosea</taxon>
        <taxon>Tetramitia</taxon>
        <taxon>Eutetramitia</taxon>
        <taxon>Vahlkampfiidae</taxon>
        <taxon>Naegleria</taxon>
    </lineage>
</organism>
<dbReference type="VEuPathDB" id="AmoebaDB:FDP41_004623"/>
<dbReference type="SUPFAM" id="SSF56059">
    <property type="entry name" value="Glutathione synthetase ATP-binding domain-like"/>
    <property type="match status" value="1"/>
</dbReference>
<sequence>MQRRLKPFLSNSSLCKTWIGLEGGSPSVLTNNGHHRLALRRNNNNTTTNNQCYASYSTTTTSHQSATSVAVNEETFPSRPSPSELISEEAQTASAPSLSPAEMATSEQAALEAMERKFYVLPSIFEQYGTPRPPTISLIHQFTDGKAAFEFQSQDNVESLTAQLPNIDKTYPNPNLAQYYEQHNAQLQSRTLKDNIVDSQPYYRLSSFNYSALRYSLLRAGFKRLGKDVPVVERGFMSADEEEKERRFESFIKEPFSIFWGRHLPAHFYQHLNAFQKVNHFPGSTNLGRKDLLFINLFRQQQLMGGAEYDFFPDSFLLPYDYNVFEQRCKEQELFILKPFASSCGRGISVYNTKKQAPIPQDKRILAQEYIANPLLISGKKFDMRLYVLVSSYDPLRVYLHNDGLARFATEEYDMENLDSVFSHLTNYSLNKKSDAYVRNNEEGESEEDGWNEHAHKWSIPSLKSYLKRNGFPVEKIWGDVESLIVKTLISVEGRIRQTCDKVKLPSTKNCFEIYGFDVMIDNNLKPWLIEVNIMPSLGVSSVLDKRVKVDVLSEAFHIIGMVPYSRLNYEQEKQSKLRYYGESVSAQEKYILHDSEDELSRMHNFKRIYPPVDGNPGRYEHLFAEHVPSNKILIDFEKEKLNHSIESLHKLIA</sequence>
<dbReference type="EMBL" id="VFQX01000039">
    <property type="protein sequence ID" value="KAF0976317.1"/>
    <property type="molecule type" value="Genomic_DNA"/>
</dbReference>
<dbReference type="GO" id="GO:0036064">
    <property type="term" value="C:ciliary basal body"/>
    <property type="evidence" value="ECO:0007669"/>
    <property type="project" value="TreeGrafter"/>
</dbReference>
<dbReference type="VEuPathDB" id="AmoebaDB:NfTy_065360"/>
<dbReference type="GO" id="GO:0070740">
    <property type="term" value="F:tubulin-glutamic acid ligase activity"/>
    <property type="evidence" value="ECO:0007669"/>
    <property type="project" value="TreeGrafter"/>
</dbReference>
<keyword evidence="3" id="KW-0067">ATP-binding</keyword>
<protein>
    <recommendedName>
        <fullName evidence="4">Tubulin--tyrosine ligase-like protein 5</fullName>
    </recommendedName>
</protein>
<dbReference type="PANTHER" id="PTHR12241">
    <property type="entry name" value="TUBULIN POLYGLUTAMYLASE"/>
    <property type="match status" value="1"/>
</dbReference>
<comment type="catalytic activity">
    <reaction evidence="5">
        <text>L-glutamyl-[protein] + L-glutamate + ATP = gamma-L-glutamyl-L-glutamyl-[protein] + ADP + phosphate + H(+)</text>
        <dbReference type="Rhea" id="RHEA:60144"/>
        <dbReference type="Rhea" id="RHEA-COMP:10208"/>
        <dbReference type="Rhea" id="RHEA-COMP:15517"/>
        <dbReference type="ChEBI" id="CHEBI:15378"/>
        <dbReference type="ChEBI" id="CHEBI:29973"/>
        <dbReference type="ChEBI" id="CHEBI:29985"/>
        <dbReference type="ChEBI" id="CHEBI:30616"/>
        <dbReference type="ChEBI" id="CHEBI:43474"/>
        <dbReference type="ChEBI" id="CHEBI:143622"/>
        <dbReference type="ChEBI" id="CHEBI:456216"/>
    </reaction>
    <physiologicalReaction direction="left-to-right" evidence="5">
        <dbReference type="Rhea" id="RHEA:60145"/>
    </physiologicalReaction>
</comment>
<dbReference type="OrthoDB" id="2016263at2759"/>
<gene>
    <name evidence="7" type="ORF">FDP41_004623</name>
</gene>
<keyword evidence="1" id="KW-0436">Ligase</keyword>
<dbReference type="RefSeq" id="XP_044561030.1">
    <property type="nucleotide sequence ID" value="XM_044708058.1"/>
</dbReference>
<dbReference type="Proteomes" id="UP000444721">
    <property type="component" value="Unassembled WGS sequence"/>
</dbReference>
<evidence type="ECO:0000256" key="1">
    <source>
        <dbReference type="ARBA" id="ARBA00022598"/>
    </source>
</evidence>
<evidence type="ECO:0000256" key="5">
    <source>
        <dbReference type="ARBA" id="ARBA00049274"/>
    </source>
</evidence>
<evidence type="ECO:0000256" key="3">
    <source>
        <dbReference type="ARBA" id="ARBA00022840"/>
    </source>
</evidence>
<keyword evidence="8" id="KW-1185">Reference proteome</keyword>
<evidence type="ECO:0000256" key="2">
    <source>
        <dbReference type="ARBA" id="ARBA00022741"/>
    </source>
</evidence>
<dbReference type="GeneID" id="68111841"/>
<evidence type="ECO:0000313" key="7">
    <source>
        <dbReference type="EMBL" id="KAF0976317.1"/>
    </source>
</evidence>
<dbReference type="GO" id="GO:0000226">
    <property type="term" value="P:microtubule cytoskeleton organization"/>
    <property type="evidence" value="ECO:0007669"/>
    <property type="project" value="TreeGrafter"/>
</dbReference>
<dbReference type="VEuPathDB" id="AmoebaDB:NF0128580"/>
<dbReference type="GO" id="GO:0005524">
    <property type="term" value="F:ATP binding"/>
    <property type="evidence" value="ECO:0007669"/>
    <property type="project" value="UniProtKB-KW"/>
</dbReference>
<dbReference type="Gene3D" id="3.30.470.20">
    <property type="entry name" value="ATP-grasp fold, B domain"/>
    <property type="match status" value="1"/>
</dbReference>
<dbReference type="GO" id="GO:0015631">
    <property type="term" value="F:tubulin binding"/>
    <property type="evidence" value="ECO:0007669"/>
    <property type="project" value="TreeGrafter"/>
</dbReference>
<dbReference type="AlphaFoldDB" id="A0A6A5BHC6"/>
<dbReference type="InterPro" id="IPR004344">
    <property type="entry name" value="TTL/TTLL_fam"/>
</dbReference>
<name>A0A6A5BHC6_NAEFO</name>
<dbReference type="Pfam" id="PF03133">
    <property type="entry name" value="TTL"/>
    <property type="match status" value="1"/>
</dbReference>
<comment type="caution">
    <text evidence="7">The sequence shown here is derived from an EMBL/GenBank/DDBJ whole genome shotgun (WGS) entry which is preliminary data.</text>
</comment>
<proteinExistence type="predicted"/>